<dbReference type="Gene3D" id="3.40.50.150">
    <property type="entry name" value="Vaccinia Virus protein VP39"/>
    <property type="match status" value="1"/>
</dbReference>
<feature type="domain" description="Xylanolytic transcriptional activator regulatory" evidence="3">
    <location>
        <begin position="468"/>
        <end position="566"/>
    </location>
</feature>
<dbReference type="Proteomes" id="UP001163105">
    <property type="component" value="Unassembled WGS sequence"/>
</dbReference>
<feature type="compositionally biased region" description="Basic and acidic residues" evidence="2">
    <location>
        <begin position="256"/>
        <end position="265"/>
    </location>
</feature>
<dbReference type="Pfam" id="PF04082">
    <property type="entry name" value="Fungal_trans"/>
    <property type="match status" value="1"/>
</dbReference>
<organism evidence="4 5">
    <name type="scientific">Purpureocillium lavendulum</name>
    <dbReference type="NCBI Taxonomy" id="1247861"/>
    <lineage>
        <taxon>Eukaryota</taxon>
        <taxon>Fungi</taxon>
        <taxon>Dikarya</taxon>
        <taxon>Ascomycota</taxon>
        <taxon>Pezizomycotina</taxon>
        <taxon>Sordariomycetes</taxon>
        <taxon>Hypocreomycetidae</taxon>
        <taxon>Hypocreales</taxon>
        <taxon>Ophiocordycipitaceae</taxon>
        <taxon>Purpureocillium</taxon>
    </lineage>
</organism>
<dbReference type="GO" id="GO:0008270">
    <property type="term" value="F:zinc ion binding"/>
    <property type="evidence" value="ECO:0007669"/>
    <property type="project" value="InterPro"/>
</dbReference>
<feature type="compositionally biased region" description="Basic and acidic residues" evidence="2">
    <location>
        <begin position="313"/>
        <end position="328"/>
    </location>
</feature>
<feature type="compositionally biased region" description="Polar residues" evidence="2">
    <location>
        <begin position="230"/>
        <end position="255"/>
    </location>
</feature>
<feature type="compositionally biased region" description="Basic and acidic residues" evidence="2">
    <location>
        <begin position="199"/>
        <end position="227"/>
    </location>
</feature>
<evidence type="ECO:0000256" key="1">
    <source>
        <dbReference type="ARBA" id="ARBA00023242"/>
    </source>
</evidence>
<protein>
    <submittedName>
        <fullName evidence="4">Glyoxalase-like domain-containing protein</fullName>
    </submittedName>
</protein>
<feature type="region of interest" description="Disordered" evidence="2">
    <location>
        <begin position="147"/>
        <end position="329"/>
    </location>
</feature>
<gene>
    <name evidence="4" type="ORF">O9K51_11181</name>
</gene>
<evidence type="ECO:0000313" key="4">
    <source>
        <dbReference type="EMBL" id="KAJ6436273.1"/>
    </source>
</evidence>
<feature type="region of interest" description="Disordered" evidence="2">
    <location>
        <begin position="1"/>
        <end position="32"/>
    </location>
</feature>
<dbReference type="CDD" id="cd12148">
    <property type="entry name" value="fungal_TF_MHR"/>
    <property type="match status" value="1"/>
</dbReference>
<feature type="compositionally biased region" description="Polar residues" evidence="2">
    <location>
        <begin position="147"/>
        <end position="163"/>
    </location>
</feature>
<keyword evidence="5" id="KW-1185">Reference proteome</keyword>
<dbReference type="InterPro" id="IPR007219">
    <property type="entry name" value="XnlR_reg_dom"/>
</dbReference>
<dbReference type="InterPro" id="IPR029063">
    <property type="entry name" value="SAM-dependent_MTases_sf"/>
</dbReference>
<evidence type="ECO:0000259" key="3">
    <source>
        <dbReference type="Pfam" id="PF04082"/>
    </source>
</evidence>
<reference evidence="4" key="1">
    <citation type="submission" date="2023-01" db="EMBL/GenBank/DDBJ databases">
        <title>The growth and conidiation of Purpureocillium lavendulum are regulated by nitrogen source and histone H3K14 acetylation.</title>
        <authorList>
            <person name="Tang P."/>
            <person name="Han J."/>
            <person name="Zhang C."/>
            <person name="Tang P."/>
            <person name="Qi F."/>
            <person name="Zhang K."/>
            <person name="Liang L."/>
        </authorList>
    </citation>
    <scope>NUCLEOTIDE SEQUENCE</scope>
    <source>
        <strain evidence="4">YMF1.00683</strain>
    </source>
</reference>
<dbReference type="GO" id="GO:0003677">
    <property type="term" value="F:DNA binding"/>
    <property type="evidence" value="ECO:0007669"/>
    <property type="project" value="InterPro"/>
</dbReference>
<dbReference type="AlphaFoldDB" id="A0AB34FAG9"/>
<feature type="compositionally biased region" description="Polar residues" evidence="2">
    <location>
        <begin position="266"/>
        <end position="286"/>
    </location>
</feature>
<evidence type="ECO:0000256" key="2">
    <source>
        <dbReference type="SAM" id="MobiDB-lite"/>
    </source>
</evidence>
<dbReference type="GO" id="GO:0006351">
    <property type="term" value="P:DNA-templated transcription"/>
    <property type="evidence" value="ECO:0007669"/>
    <property type="project" value="InterPro"/>
</dbReference>
<keyword evidence="1" id="KW-0539">Nucleus</keyword>
<comment type="caution">
    <text evidence="4">The sequence shown here is derived from an EMBL/GenBank/DDBJ whole genome shotgun (WGS) entry which is preliminary data.</text>
</comment>
<dbReference type="EMBL" id="JAQHRD010000025">
    <property type="protein sequence ID" value="KAJ6436273.1"/>
    <property type="molecule type" value="Genomic_DNA"/>
</dbReference>
<name>A0AB34FAG9_9HYPO</name>
<proteinExistence type="predicted"/>
<accession>A0AB34FAG9</accession>
<dbReference type="SUPFAM" id="SSF53335">
    <property type="entry name" value="S-adenosyl-L-methionine-dependent methyltransferases"/>
    <property type="match status" value="1"/>
</dbReference>
<evidence type="ECO:0000313" key="5">
    <source>
        <dbReference type="Proteomes" id="UP001163105"/>
    </source>
</evidence>
<sequence>MAHKEHPAAHISGASPDIFAPTSPRPPGEGSVEAPEIGKLYLTSWGKSNACLADLGLADPVPECYEYSSRNEPPRLRPGYEIGGPMATERQYPVIYFDGREFPRKNAVGWVTASDLQIFDPNNASIFKLIEHRSQVRQYLVDQKTNLATPKASSGPPQRTAATTDEELDPWPESPVSRVAPSTSGERGTERVAAPAKSPEADREETSGEDMSRINSHDAGDTNKEPLRSMSATSGDERVVSTQSSPIDTAQTERLSSTERPHASRSESITTNQAASQCEQQATDRLSNGAAIPGTECIDLTGDDQQSSRGGSHSRETPSRQEELEPDRLCTTPVLAQTVTDESKMQFRVLDLGTGTGIWAHELAEYQPKLHFRFGMYLTSQHRRYPHAVVQGVDFNRIQPLMIPPNVLPLMELDVESSWSAVDHEWDLVHIRTLLGSIRCWPSLYRKAFRVVFGNEATKQLMALQPISGFEVLRGHAIMAVLALQTGSLDDFHKHLDFCYAIVSRDTLHEESSWPLDIGIIEREERRRVLWSIYTMGIHSAVVWGREIRLSEGHCNVAYPCCDDDRIDDIVASDTYFESANASSLWSTEHAFSWLPGWNFNIDIYRALESALAKSKDGSLAPAQHVFQKHHNLPRYLKVKPVLTAHSKLSRLGHQVVMIRRGMQLLRMELCIRGRAGTAERCQLVDNAVYELGSVPAPYLVAVSALVVHHSRILGAFLNAGPDQPLSRAQFAEVSSVMARLAKLLQRLQATRSASREEAYYPKIFVDDTDSASLWTATEPQASARMHDFATQLSLLNEQDQRLQLTREELKRLEDYAIYYWTA</sequence>